<sequence>MDEGGRKSNKDEEYHLSDSLLVACSKNKRHLVHQHLNDIVLIGDDPNALELSLKILRNAARTIRLKIHTGKTKWMKNTFTRDYCLRMESSVTEEVSSYVYLGQADTMDNVLSIEIGRRRRAGWATFNKFRDVLTDKRLEARIKAQVFNTHVLLVLVYGSELWRTIKDEERKLASTQRAMERAMSAVTLMHKIPASEIRRRTCAKDRLYLLIYNEIERSLKEIK</sequence>
<evidence type="ECO:0000313" key="1">
    <source>
        <dbReference type="EMBL" id="PIO72306.1"/>
    </source>
</evidence>
<organism evidence="1 2">
    <name type="scientific">Teladorsagia circumcincta</name>
    <name type="common">Brown stomach worm</name>
    <name type="synonym">Ostertagia circumcincta</name>
    <dbReference type="NCBI Taxonomy" id="45464"/>
    <lineage>
        <taxon>Eukaryota</taxon>
        <taxon>Metazoa</taxon>
        <taxon>Ecdysozoa</taxon>
        <taxon>Nematoda</taxon>
        <taxon>Chromadorea</taxon>
        <taxon>Rhabditida</taxon>
        <taxon>Rhabditina</taxon>
        <taxon>Rhabditomorpha</taxon>
        <taxon>Strongyloidea</taxon>
        <taxon>Trichostrongylidae</taxon>
        <taxon>Teladorsagia</taxon>
    </lineage>
</organism>
<dbReference type="OrthoDB" id="5807916at2759"/>
<dbReference type="PANTHER" id="PTHR47027">
    <property type="entry name" value="REVERSE TRANSCRIPTASE DOMAIN-CONTAINING PROTEIN"/>
    <property type="match status" value="1"/>
</dbReference>
<evidence type="ECO:0000313" key="2">
    <source>
        <dbReference type="Proteomes" id="UP000230423"/>
    </source>
</evidence>
<dbReference type="PANTHER" id="PTHR47027:SF20">
    <property type="entry name" value="REVERSE TRANSCRIPTASE-LIKE PROTEIN WITH RNA-DIRECTED DNA POLYMERASE DOMAIN"/>
    <property type="match status" value="1"/>
</dbReference>
<evidence type="ECO:0008006" key="3">
    <source>
        <dbReference type="Google" id="ProtNLM"/>
    </source>
</evidence>
<proteinExistence type="predicted"/>
<reference evidence="1 2" key="1">
    <citation type="submission" date="2015-09" db="EMBL/GenBank/DDBJ databases">
        <title>Draft genome of the parasitic nematode Teladorsagia circumcincta isolate WARC Sus (inbred).</title>
        <authorList>
            <person name="Mitreva M."/>
        </authorList>
    </citation>
    <scope>NUCLEOTIDE SEQUENCE [LARGE SCALE GENOMIC DNA]</scope>
    <source>
        <strain evidence="1 2">S</strain>
    </source>
</reference>
<keyword evidence="2" id="KW-1185">Reference proteome</keyword>
<dbReference type="Proteomes" id="UP000230423">
    <property type="component" value="Unassembled WGS sequence"/>
</dbReference>
<gene>
    <name evidence="1" type="ORF">TELCIR_05774</name>
</gene>
<dbReference type="EMBL" id="KZ345712">
    <property type="protein sequence ID" value="PIO72306.1"/>
    <property type="molecule type" value="Genomic_DNA"/>
</dbReference>
<dbReference type="AlphaFoldDB" id="A0A2G9UQ78"/>
<protein>
    <recommendedName>
        <fullName evidence="3">Reverse transcriptase domain-containing protein</fullName>
    </recommendedName>
</protein>
<accession>A0A2G9UQ78</accession>
<name>A0A2G9UQ78_TELCI</name>